<gene>
    <name evidence="5" type="primary">LOC108564762</name>
</gene>
<protein>
    <submittedName>
        <fullName evidence="5">Ovochymase-2</fullName>
    </submittedName>
</protein>
<dbReference type="SUPFAM" id="SSF50494">
    <property type="entry name" value="Trypsin-like serine proteases"/>
    <property type="match status" value="1"/>
</dbReference>
<dbReference type="PRINTS" id="PR00722">
    <property type="entry name" value="CHYMOTRYPSIN"/>
</dbReference>
<evidence type="ECO:0000256" key="2">
    <source>
        <dbReference type="ARBA" id="ARBA00024195"/>
    </source>
</evidence>
<dbReference type="InterPro" id="IPR040973">
    <property type="entry name" value="CLIP_SPH_Scar"/>
</dbReference>
<dbReference type="Gene3D" id="2.40.10.10">
    <property type="entry name" value="Trypsin-like serine proteases"/>
    <property type="match status" value="2"/>
</dbReference>
<name>A0ABM1MXR5_NICVS</name>
<dbReference type="Proteomes" id="UP000695000">
    <property type="component" value="Unplaced"/>
</dbReference>
<dbReference type="SMART" id="SM00020">
    <property type="entry name" value="Tryp_SPc"/>
    <property type="match status" value="1"/>
</dbReference>
<organism evidence="4 5">
    <name type="scientific">Nicrophorus vespilloides</name>
    <name type="common">Boreal carrion beetle</name>
    <dbReference type="NCBI Taxonomy" id="110193"/>
    <lineage>
        <taxon>Eukaryota</taxon>
        <taxon>Metazoa</taxon>
        <taxon>Ecdysozoa</taxon>
        <taxon>Arthropoda</taxon>
        <taxon>Hexapoda</taxon>
        <taxon>Insecta</taxon>
        <taxon>Pterygota</taxon>
        <taxon>Neoptera</taxon>
        <taxon>Endopterygota</taxon>
        <taxon>Coleoptera</taxon>
        <taxon>Polyphaga</taxon>
        <taxon>Staphyliniformia</taxon>
        <taxon>Silphidae</taxon>
        <taxon>Nicrophorinae</taxon>
        <taxon>Nicrophorus</taxon>
    </lineage>
</organism>
<evidence type="ECO:0000256" key="1">
    <source>
        <dbReference type="ARBA" id="ARBA00023157"/>
    </source>
</evidence>
<feature type="domain" description="Peptidase S1" evidence="3">
    <location>
        <begin position="169"/>
        <end position="426"/>
    </location>
</feature>
<keyword evidence="4" id="KW-1185">Reference proteome</keyword>
<dbReference type="InterPro" id="IPR009003">
    <property type="entry name" value="Peptidase_S1_PA"/>
</dbReference>
<accession>A0ABM1MXR5</accession>
<sequence>MENGVCVPVVECTGNTVYENGRCVPDQHEGYNYTKPIPPFEPDTTPDNTNDVPTIITDDGNIHPVVILPTCAAALKCVQEIYCTPEGFVSAVPVVLSDEQKLNRVPLTECADTSGVAGKCCRDPQYKDPWPSANLVNGIDNGQYREDPSLGQYSIDISRPTRSHPKFANVGGTCGTRHYDTQPKGPGALDAHFAEIPWQAMVLRDSNRSLLCGGAIIRTDAVITSAHCVEGLDANDVLIKGGEWKLGIDEEPLPFQIVKVKSIVIHPSYDQHSKGDDVAILLLDEHLRTAKNIDTICLPKPDSQPEGKCISTGWGKKVLQVHLKDAIMRLVDVDVIGNDESANILQTHFPESVDLLAPRTVCAKSQGDQCKVDHGSALACTTDGYHYTLHGIFSWDTGCKNENQLGGYNLPDVKWIETVLSKHVVY</sequence>
<evidence type="ECO:0000313" key="4">
    <source>
        <dbReference type="Proteomes" id="UP000695000"/>
    </source>
</evidence>
<comment type="similarity">
    <text evidence="2">Belongs to the peptidase S1 family. CLIP subfamily.</text>
</comment>
<dbReference type="InterPro" id="IPR001314">
    <property type="entry name" value="Peptidase_S1A"/>
</dbReference>
<dbReference type="Pfam" id="PF18399">
    <property type="entry name" value="CLIP_SPH_Scar"/>
    <property type="match status" value="1"/>
</dbReference>
<dbReference type="InterPro" id="IPR001254">
    <property type="entry name" value="Trypsin_dom"/>
</dbReference>
<dbReference type="Pfam" id="PF00089">
    <property type="entry name" value="Trypsin"/>
    <property type="match status" value="1"/>
</dbReference>
<evidence type="ECO:0000259" key="3">
    <source>
        <dbReference type="PROSITE" id="PS50240"/>
    </source>
</evidence>
<dbReference type="PROSITE" id="PS50240">
    <property type="entry name" value="TRYPSIN_DOM"/>
    <property type="match status" value="1"/>
</dbReference>
<dbReference type="RefSeq" id="XP_017779365.1">
    <property type="nucleotide sequence ID" value="XM_017923876.1"/>
</dbReference>
<dbReference type="InterPro" id="IPR051487">
    <property type="entry name" value="Ser/Thr_Proteases_Immune/Dev"/>
</dbReference>
<reference evidence="5" key="1">
    <citation type="submission" date="2025-08" db="UniProtKB">
        <authorList>
            <consortium name="RefSeq"/>
        </authorList>
    </citation>
    <scope>IDENTIFICATION</scope>
    <source>
        <tissue evidence="5">Whole Larva</tissue>
    </source>
</reference>
<proteinExistence type="inferred from homology"/>
<evidence type="ECO:0000313" key="5">
    <source>
        <dbReference type="RefSeq" id="XP_017779365.1"/>
    </source>
</evidence>
<dbReference type="CDD" id="cd00190">
    <property type="entry name" value="Tryp_SPc"/>
    <property type="match status" value="1"/>
</dbReference>
<dbReference type="InterPro" id="IPR043504">
    <property type="entry name" value="Peptidase_S1_PA_chymotrypsin"/>
</dbReference>
<dbReference type="PANTHER" id="PTHR24256">
    <property type="entry name" value="TRYPTASE-RELATED"/>
    <property type="match status" value="1"/>
</dbReference>
<keyword evidence="1" id="KW-1015">Disulfide bond</keyword>
<dbReference type="GeneID" id="108564762"/>